<feature type="domain" description="RGS" evidence="2">
    <location>
        <begin position="67"/>
        <end position="182"/>
    </location>
</feature>
<dbReference type="SMART" id="SM00315">
    <property type="entry name" value="RGS"/>
    <property type="match status" value="1"/>
</dbReference>
<protein>
    <submittedName>
        <fullName evidence="3">Regulator of G protein signaling 4</fullName>
    </submittedName>
</protein>
<dbReference type="Gene3D" id="1.10.167.10">
    <property type="entry name" value="Regulator of G-protein Signalling 4, domain 2"/>
    <property type="match status" value="1"/>
</dbReference>
<dbReference type="InterPro" id="IPR036305">
    <property type="entry name" value="RGS_sf"/>
</dbReference>
<dbReference type="OrthoDB" id="196547at2759"/>
<dbReference type="GeneTree" id="ENSGT00940000159036"/>
<evidence type="ECO:0000259" key="2">
    <source>
        <dbReference type="PROSITE" id="PS50132"/>
    </source>
</evidence>
<reference evidence="3" key="3">
    <citation type="submission" date="2025-09" db="UniProtKB">
        <authorList>
            <consortium name="Ensembl"/>
        </authorList>
    </citation>
    <scope>IDENTIFICATION</scope>
</reference>
<proteinExistence type="predicted"/>
<dbReference type="InterPro" id="IPR044926">
    <property type="entry name" value="RGS_subdomain_2"/>
</dbReference>
<dbReference type="InterPro" id="IPR016137">
    <property type="entry name" value="RGS"/>
</dbReference>
<evidence type="ECO:0000313" key="4">
    <source>
        <dbReference type="Proteomes" id="UP000265120"/>
    </source>
</evidence>
<accession>A0A3P8UPB5</accession>
<dbReference type="RefSeq" id="XP_008336735.1">
    <property type="nucleotide sequence ID" value="XM_008338513.3"/>
</dbReference>
<dbReference type="PANTHER" id="PTHR10845">
    <property type="entry name" value="REGULATOR OF G PROTEIN SIGNALING"/>
    <property type="match status" value="1"/>
</dbReference>
<sequence>MCKGLATLPATCLKSAKDIKHKISFLLQKPELQVSDQKQIKEKTTTAAPVSAKRLPDVAEVMKWKESFSHVLNSNIGQTVFTNFLKSEFSDENIEFWLACEDYKTTAASKLVTRARQIYQQYVDSDAPREVNLDAATREETRQNLENACPSCFDGAQRMIYILMEKDSYRRFLKSKPVQDLLQSQDGTEDEQEKRGCDSEGDRQVLARGA</sequence>
<dbReference type="AlphaFoldDB" id="A0A3P8UPB5"/>
<reference evidence="3" key="2">
    <citation type="submission" date="2025-08" db="UniProtKB">
        <authorList>
            <consortium name="Ensembl"/>
        </authorList>
    </citation>
    <scope>IDENTIFICATION</scope>
</reference>
<dbReference type="Proteomes" id="UP000265120">
    <property type="component" value="Chromosome 2"/>
</dbReference>
<dbReference type="Ensembl" id="ENSCSET00000003743.1">
    <property type="protein sequence ID" value="ENSCSEP00000003694.1"/>
    <property type="gene ID" value="ENSCSEG00000002417.1"/>
</dbReference>
<dbReference type="FunFam" id="1.10.167.10:FF:000001">
    <property type="entry name" value="Putative regulator of g-protein signaling 12"/>
    <property type="match status" value="1"/>
</dbReference>
<feature type="region of interest" description="Disordered" evidence="1">
    <location>
        <begin position="179"/>
        <end position="210"/>
    </location>
</feature>
<dbReference type="Pfam" id="PF00615">
    <property type="entry name" value="RGS"/>
    <property type="match status" value="1"/>
</dbReference>
<dbReference type="GeneID" id="103399874"/>
<feature type="compositionally biased region" description="Basic and acidic residues" evidence="1">
    <location>
        <begin position="192"/>
        <end position="210"/>
    </location>
</feature>
<evidence type="ECO:0000256" key="1">
    <source>
        <dbReference type="SAM" id="MobiDB-lite"/>
    </source>
</evidence>
<dbReference type="PRINTS" id="PR01301">
    <property type="entry name" value="RGSPROTEIN"/>
</dbReference>
<dbReference type="KEGG" id="csem:103399874"/>
<dbReference type="STRING" id="244447.ENSCSEP00000003694"/>
<name>A0A3P8UPB5_CYNSE</name>
<evidence type="ECO:0000313" key="3">
    <source>
        <dbReference type="Ensembl" id="ENSCSEP00000003694.1"/>
    </source>
</evidence>
<reference evidence="3 4" key="1">
    <citation type="journal article" date="2014" name="Nat. Genet.">
        <title>Whole-genome sequence of a flatfish provides insights into ZW sex chromosome evolution and adaptation to a benthic lifestyle.</title>
        <authorList>
            <person name="Chen S."/>
            <person name="Zhang G."/>
            <person name="Shao C."/>
            <person name="Huang Q."/>
            <person name="Liu G."/>
            <person name="Zhang P."/>
            <person name="Song W."/>
            <person name="An N."/>
            <person name="Chalopin D."/>
            <person name="Volff J.N."/>
            <person name="Hong Y."/>
            <person name="Li Q."/>
            <person name="Sha Z."/>
            <person name="Zhou H."/>
            <person name="Xie M."/>
            <person name="Yu Q."/>
            <person name="Liu Y."/>
            <person name="Xiang H."/>
            <person name="Wang N."/>
            <person name="Wu K."/>
            <person name="Yang C."/>
            <person name="Zhou Q."/>
            <person name="Liao X."/>
            <person name="Yang L."/>
            <person name="Hu Q."/>
            <person name="Zhang J."/>
            <person name="Meng L."/>
            <person name="Jin L."/>
            <person name="Tian Y."/>
            <person name="Lian J."/>
            <person name="Yang J."/>
            <person name="Miao G."/>
            <person name="Liu S."/>
            <person name="Liang Z."/>
            <person name="Yan F."/>
            <person name="Li Y."/>
            <person name="Sun B."/>
            <person name="Zhang H."/>
            <person name="Zhang J."/>
            <person name="Zhu Y."/>
            <person name="Du M."/>
            <person name="Zhao Y."/>
            <person name="Schartl M."/>
            <person name="Tang Q."/>
            <person name="Wang J."/>
        </authorList>
    </citation>
    <scope>NUCLEOTIDE SEQUENCE</scope>
</reference>
<keyword evidence="4" id="KW-1185">Reference proteome</keyword>
<dbReference type="InParanoid" id="A0A3P8UPB5"/>
<dbReference type="SUPFAM" id="SSF48097">
    <property type="entry name" value="Regulator of G-protein signaling, RGS"/>
    <property type="match status" value="1"/>
</dbReference>
<dbReference type="OMA" id="LIQDLCQ"/>
<dbReference type="PROSITE" id="PS50132">
    <property type="entry name" value="RGS"/>
    <property type="match status" value="1"/>
</dbReference>
<dbReference type="PANTHER" id="PTHR10845:SF184">
    <property type="entry name" value="REGULATOR OF G-PROTEIN SIGNALING 4"/>
    <property type="match status" value="1"/>
</dbReference>
<organism evidence="3 4">
    <name type="scientific">Cynoglossus semilaevis</name>
    <name type="common">Tongue sole</name>
    <dbReference type="NCBI Taxonomy" id="244447"/>
    <lineage>
        <taxon>Eukaryota</taxon>
        <taxon>Metazoa</taxon>
        <taxon>Chordata</taxon>
        <taxon>Craniata</taxon>
        <taxon>Vertebrata</taxon>
        <taxon>Euteleostomi</taxon>
        <taxon>Actinopterygii</taxon>
        <taxon>Neopterygii</taxon>
        <taxon>Teleostei</taxon>
        <taxon>Neoteleostei</taxon>
        <taxon>Acanthomorphata</taxon>
        <taxon>Carangaria</taxon>
        <taxon>Pleuronectiformes</taxon>
        <taxon>Pleuronectoidei</taxon>
        <taxon>Cynoglossidae</taxon>
        <taxon>Cynoglossinae</taxon>
        <taxon>Cynoglossus</taxon>
    </lineage>
</organism>